<keyword evidence="11" id="KW-1185">Reference proteome</keyword>
<dbReference type="PANTHER" id="PTHR12645:SF0">
    <property type="entry name" value="FAD-LINKED SULFHYDRYL OXIDASE ALR"/>
    <property type="match status" value="1"/>
</dbReference>
<comment type="catalytic activity">
    <reaction evidence="6 7">
        <text>2 R'C(R)SH + O2 = R'C(R)S-S(R)CR' + H2O2</text>
        <dbReference type="Rhea" id="RHEA:17357"/>
        <dbReference type="ChEBI" id="CHEBI:15379"/>
        <dbReference type="ChEBI" id="CHEBI:16240"/>
        <dbReference type="ChEBI" id="CHEBI:16520"/>
        <dbReference type="ChEBI" id="CHEBI:17412"/>
        <dbReference type="EC" id="1.8.3.2"/>
    </reaction>
</comment>
<evidence type="ECO:0000256" key="5">
    <source>
        <dbReference type="ARBA" id="ARBA00023157"/>
    </source>
</evidence>
<name>A0A7D3QTW2_9VIRU</name>
<sequence length="283" mass="33136">MNSDNNNNKDNDTNDNEKDNGMITKIWGPHAWIMLHCISFCYPENPTSKDKANYKNFFKVLGEVLPCSYCRESYKQFITEGITKLTDEVLKDQESLTKWVYYIHEAVNEKLGVTYDISYDDVVKRYESFRASCKHNKEIIKDDSIKGCDATIKKKMISYKVANSRECPIIPTKMAKHFIKYARMRGLDEKEFHIINNISNDCKSNIELWNKRNDECCEIYNDMRLHGTNSLESEGKWKGYPTIDELKLILRLSSNLNNNNLIDIIKKLPDCKCEYNKIYKLVN</sequence>
<evidence type="ECO:0000256" key="6">
    <source>
        <dbReference type="ARBA" id="ARBA00048864"/>
    </source>
</evidence>
<evidence type="ECO:0000256" key="7">
    <source>
        <dbReference type="RuleBase" id="RU371123"/>
    </source>
</evidence>
<feature type="compositionally biased region" description="Basic and acidic residues" evidence="8">
    <location>
        <begin position="7"/>
        <end position="20"/>
    </location>
</feature>
<keyword evidence="4 7" id="KW-0560">Oxidoreductase</keyword>
<gene>
    <name evidence="10" type="ORF">Fadolivirus_1_185</name>
</gene>
<evidence type="ECO:0000256" key="1">
    <source>
        <dbReference type="ARBA" id="ARBA00001974"/>
    </source>
</evidence>
<dbReference type="InterPro" id="IPR039799">
    <property type="entry name" value="ALR/ERV"/>
</dbReference>
<dbReference type="Proteomes" id="UP001162001">
    <property type="component" value="Segment"/>
</dbReference>
<dbReference type="GO" id="GO:0016971">
    <property type="term" value="F:flavin-dependent sulfhydryl oxidase activity"/>
    <property type="evidence" value="ECO:0007669"/>
    <property type="project" value="InterPro"/>
</dbReference>
<organism evidence="10 11">
    <name type="scientific">Fadolivirus FV1/VV64</name>
    <dbReference type="NCBI Taxonomy" id="3070911"/>
    <lineage>
        <taxon>Viruses</taxon>
        <taxon>Varidnaviria</taxon>
        <taxon>Bamfordvirae</taxon>
        <taxon>Nucleocytoviricota</taxon>
        <taxon>Megaviricetes</taxon>
        <taxon>Imitervirales</taxon>
        <taxon>Mimiviridae</taxon>
        <taxon>Klosneuvirinae</taxon>
        <taxon>Fadolivirus</taxon>
        <taxon>Fadolivirus algeromassiliense</taxon>
    </lineage>
</organism>
<protein>
    <recommendedName>
        <fullName evidence="7">Sulfhydryl oxidase</fullName>
        <ecNumber evidence="7">1.8.3.2</ecNumber>
    </recommendedName>
</protein>
<dbReference type="Gene3D" id="1.20.120.1250">
    <property type="entry name" value="Sulfhydryl oxidase R596, ORFan domain"/>
    <property type="match status" value="1"/>
</dbReference>
<evidence type="ECO:0000313" key="11">
    <source>
        <dbReference type="Proteomes" id="UP001162001"/>
    </source>
</evidence>
<keyword evidence="2 7" id="KW-0285">Flavoprotein</keyword>
<dbReference type="EMBL" id="MT418680">
    <property type="protein sequence ID" value="QKF93643.1"/>
    <property type="molecule type" value="Genomic_DNA"/>
</dbReference>
<evidence type="ECO:0000313" key="10">
    <source>
        <dbReference type="EMBL" id="QKF93643.1"/>
    </source>
</evidence>
<evidence type="ECO:0000256" key="3">
    <source>
        <dbReference type="ARBA" id="ARBA00022827"/>
    </source>
</evidence>
<dbReference type="InterPro" id="IPR036774">
    <property type="entry name" value="ERV/ALR_sulphydryl_oxid_sf"/>
</dbReference>
<dbReference type="EC" id="1.8.3.2" evidence="7"/>
<dbReference type="SUPFAM" id="SSF69000">
    <property type="entry name" value="FAD-dependent thiol oxidase"/>
    <property type="match status" value="1"/>
</dbReference>
<feature type="region of interest" description="Disordered" evidence="8">
    <location>
        <begin position="1"/>
        <end position="20"/>
    </location>
</feature>
<dbReference type="InterPro" id="IPR017905">
    <property type="entry name" value="ERV/ALR_sulphydryl_oxidase"/>
</dbReference>
<evidence type="ECO:0000256" key="8">
    <source>
        <dbReference type="SAM" id="MobiDB-lite"/>
    </source>
</evidence>
<evidence type="ECO:0000256" key="2">
    <source>
        <dbReference type="ARBA" id="ARBA00022630"/>
    </source>
</evidence>
<comment type="cofactor">
    <cofactor evidence="1 7">
        <name>FAD</name>
        <dbReference type="ChEBI" id="CHEBI:57692"/>
    </cofactor>
</comment>
<dbReference type="PANTHER" id="PTHR12645">
    <property type="entry name" value="ALR/ERV"/>
    <property type="match status" value="1"/>
</dbReference>
<evidence type="ECO:0000259" key="9">
    <source>
        <dbReference type="PROSITE" id="PS51324"/>
    </source>
</evidence>
<accession>A0A7D3QTW2</accession>
<dbReference type="InterPro" id="IPR049096">
    <property type="entry name" value="MIMI_R596-like_C"/>
</dbReference>
<proteinExistence type="predicted"/>
<keyword evidence="3 7" id="KW-0274">FAD</keyword>
<keyword evidence="5" id="KW-1015">Disulfide bond</keyword>
<feature type="domain" description="ERV/ALR sulfhydryl oxidase" evidence="9">
    <location>
        <begin position="20"/>
        <end position="126"/>
    </location>
</feature>
<dbReference type="Pfam" id="PF21491">
    <property type="entry name" value="MIMI_R596-like_C"/>
    <property type="match status" value="1"/>
</dbReference>
<dbReference type="Gene3D" id="1.20.120.310">
    <property type="entry name" value="ERV/ALR sulfhydryl oxidase domain"/>
    <property type="match status" value="1"/>
</dbReference>
<dbReference type="PROSITE" id="PS51324">
    <property type="entry name" value="ERV_ALR"/>
    <property type="match status" value="1"/>
</dbReference>
<reference evidence="10 11" key="1">
    <citation type="submission" date="2020-04" db="EMBL/GenBank/DDBJ databases">
        <title>Advantages and limits of metagenomic assembly and binning of a giant virus.</title>
        <authorList>
            <person name="Schulz F."/>
            <person name="Andreani J."/>
            <person name="Francis R."/>
            <person name="Boudjemaa H."/>
            <person name="Bou Khalil J.Y."/>
            <person name="Lee J."/>
            <person name="La Scola B."/>
            <person name="Woyke T."/>
        </authorList>
    </citation>
    <scope>NUCLEOTIDE SEQUENCE [LARGE SCALE GENOMIC DNA]</scope>
    <source>
        <strain evidence="10 11">FV1/VV64</strain>
    </source>
</reference>
<evidence type="ECO:0000256" key="4">
    <source>
        <dbReference type="ARBA" id="ARBA00023002"/>
    </source>
</evidence>
<dbReference type="Pfam" id="PF04777">
    <property type="entry name" value="Evr1_Alr"/>
    <property type="match status" value="1"/>
</dbReference>
<dbReference type="GO" id="GO:0050660">
    <property type="term" value="F:flavin adenine dinucleotide binding"/>
    <property type="evidence" value="ECO:0007669"/>
    <property type="project" value="TreeGrafter"/>
</dbReference>